<evidence type="ECO:0000313" key="4">
    <source>
        <dbReference type="Proteomes" id="UP001501758"/>
    </source>
</evidence>
<dbReference type="Pfam" id="PF00581">
    <property type="entry name" value="Rhodanese"/>
    <property type="match status" value="1"/>
</dbReference>
<organism evidence="3 4">
    <name type="scientific">Aquimarina litoralis</name>
    <dbReference type="NCBI Taxonomy" id="584605"/>
    <lineage>
        <taxon>Bacteria</taxon>
        <taxon>Pseudomonadati</taxon>
        <taxon>Bacteroidota</taxon>
        <taxon>Flavobacteriia</taxon>
        <taxon>Flavobacteriales</taxon>
        <taxon>Flavobacteriaceae</taxon>
        <taxon>Aquimarina</taxon>
    </lineage>
</organism>
<gene>
    <name evidence="3" type="ORF">GCM10009430_16900</name>
</gene>
<dbReference type="InterPro" id="IPR052367">
    <property type="entry name" value="Thiosulfate_ST/Rhodanese-like"/>
</dbReference>
<dbReference type="PANTHER" id="PTHR45431:SF3">
    <property type="entry name" value="RHODANESE-LIKE DOMAIN-CONTAINING PROTEIN 15, CHLOROPLASTIC"/>
    <property type="match status" value="1"/>
</dbReference>
<feature type="signal peptide" evidence="1">
    <location>
        <begin position="1"/>
        <end position="18"/>
    </location>
</feature>
<evidence type="ECO:0000256" key="1">
    <source>
        <dbReference type="SAM" id="SignalP"/>
    </source>
</evidence>
<dbReference type="Proteomes" id="UP001501758">
    <property type="component" value="Unassembled WGS sequence"/>
</dbReference>
<name>A0ABP3TV28_9FLAO</name>
<feature type="domain" description="Rhodanese" evidence="2">
    <location>
        <begin position="50"/>
        <end position="137"/>
    </location>
</feature>
<protein>
    <recommendedName>
        <fullName evidence="2">Rhodanese domain-containing protein</fullName>
    </recommendedName>
</protein>
<accession>A0ABP3TV28</accession>
<dbReference type="SUPFAM" id="SSF52821">
    <property type="entry name" value="Rhodanese/Cell cycle control phosphatase"/>
    <property type="match status" value="1"/>
</dbReference>
<feature type="chain" id="PRO_5046766904" description="Rhodanese domain-containing protein" evidence="1">
    <location>
        <begin position="19"/>
        <end position="138"/>
    </location>
</feature>
<evidence type="ECO:0000259" key="2">
    <source>
        <dbReference type="PROSITE" id="PS50206"/>
    </source>
</evidence>
<dbReference type="PROSITE" id="PS51257">
    <property type="entry name" value="PROKAR_LIPOPROTEIN"/>
    <property type="match status" value="1"/>
</dbReference>
<sequence>MIRILSFLLLLYVSTSCAQQNASNTGEDSNPIHSEKVVVIDISVIQKEVLGKNVQFIDIRTPKEYQEGFIDDAVNISFSDKENFASKFENLNKNEPVYIYCYSGWRSHRAAKLLATLGFEKVYDFKGGYKAWTENTKR</sequence>
<dbReference type="RefSeq" id="WP_343911893.1">
    <property type="nucleotide sequence ID" value="NZ_BAAAGE010000001.1"/>
</dbReference>
<dbReference type="PROSITE" id="PS50206">
    <property type="entry name" value="RHODANESE_3"/>
    <property type="match status" value="1"/>
</dbReference>
<reference evidence="4" key="1">
    <citation type="journal article" date="2019" name="Int. J. Syst. Evol. Microbiol.">
        <title>The Global Catalogue of Microorganisms (GCM) 10K type strain sequencing project: providing services to taxonomists for standard genome sequencing and annotation.</title>
        <authorList>
            <consortium name="The Broad Institute Genomics Platform"/>
            <consortium name="The Broad Institute Genome Sequencing Center for Infectious Disease"/>
            <person name="Wu L."/>
            <person name="Ma J."/>
        </authorList>
    </citation>
    <scope>NUCLEOTIDE SEQUENCE [LARGE SCALE GENOMIC DNA]</scope>
    <source>
        <strain evidence="4">JCM 15974</strain>
    </source>
</reference>
<keyword evidence="1" id="KW-0732">Signal</keyword>
<dbReference type="SMART" id="SM00450">
    <property type="entry name" value="RHOD"/>
    <property type="match status" value="1"/>
</dbReference>
<dbReference type="Gene3D" id="3.40.250.10">
    <property type="entry name" value="Rhodanese-like domain"/>
    <property type="match status" value="1"/>
</dbReference>
<dbReference type="CDD" id="cd00158">
    <property type="entry name" value="RHOD"/>
    <property type="match status" value="1"/>
</dbReference>
<keyword evidence="4" id="KW-1185">Reference proteome</keyword>
<proteinExistence type="predicted"/>
<dbReference type="InterPro" id="IPR001763">
    <property type="entry name" value="Rhodanese-like_dom"/>
</dbReference>
<dbReference type="PANTHER" id="PTHR45431">
    <property type="entry name" value="RHODANESE-LIKE DOMAIN-CONTAINING PROTEIN 15, CHLOROPLASTIC"/>
    <property type="match status" value="1"/>
</dbReference>
<comment type="caution">
    <text evidence="3">The sequence shown here is derived from an EMBL/GenBank/DDBJ whole genome shotgun (WGS) entry which is preliminary data.</text>
</comment>
<evidence type="ECO:0000313" key="3">
    <source>
        <dbReference type="EMBL" id="GAA0718574.1"/>
    </source>
</evidence>
<dbReference type="EMBL" id="BAAAGE010000001">
    <property type="protein sequence ID" value="GAA0718574.1"/>
    <property type="molecule type" value="Genomic_DNA"/>
</dbReference>
<dbReference type="InterPro" id="IPR036873">
    <property type="entry name" value="Rhodanese-like_dom_sf"/>
</dbReference>